<dbReference type="OrthoDB" id="127208at2759"/>
<organism evidence="1 2">
    <name type="scientific">Phytophthora megakarya</name>
    <dbReference type="NCBI Taxonomy" id="4795"/>
    <lineage>
        <taxon>Eukaryota</taxon>
        <taxon>Sar</taxon>
        <taxon>Stramenopiles</taxon>
        <taxon>Oomycota</taxon>
        <taxon>Peronosporomycetes</taxon>
        <taxon>Peronosporales</taxon>
        <taxon>Peronosporaceae</taxon>
        <taxon>Phytophthora</taxon>
    </lineage>
</organism>
<evidence type="ECO:0000313" key="2">
    <source>
        <dbReference type="Proteomes" id="UP000198211"/>
    </source>
</evidence>
<sequence>MTNPARITRSGKKPPIFWASDGVNWGKSSLRVVLEWMTNPANFDKWPGSDHTSGKTKETLLTEIVGRLVLSIETVLESERRSTP</sequence>
<protein>
    <submittedName>
        <fullName evidence="1">Uncharacterized protein</fullName>
    </submittedName>
</protein>
<reference evidence="2" key="1">
    <citation type="submission" date="2017-03" db="EMBL/GenBank/DDBJ databases">
        <title>Phytopthora megakarya and P. palmivora, two closely related causual agents of cacao black pod achieved similar genome size and gene model numbers by different mechanisms.</title>
        <authorList>
            <person name="Ali S."/>
            <person name="Shao J."/>
            <person name="Larry D.J."/>
            <person name="Kronmiller B."/>
            <person name="Shen D."/>
            <person name="Strem M.D."/>
            <person name="Melnick R.L."/>
            <person name="Guiltinan M.J."/>
            <person name="Tyler B.M."/>
            <person name="Meinhardt L.W."/>
            <person name="Bailey B.A."/>
        </authorList>
    </citation>
    <scope>NUCLEOTIDE SEQUENCE [LARGE SCALE GENOMIC DNA]</scope>
    <source>
        <strain evidence="2">zdho120</strain>
    </source>
</reference>
<dbReference type="PANTHER" id="PTHR33324:SF2">
    <property type="entry name" value="MYB_SANT-LIKE DNA-BINDING DOMAIN-CONTAINING PROTEIN"/>
    <property type="match status" value="1"/>
</dbReference>
<accession>A0A225WU93</accession>
<dbReference type="PANTHER" id="PTHR33324">
    <property type="entry name" value="EXPRESSED PROTEIN"/>
    <property type="match status" value="1"/>
</dbReference>
<keyword evidence="2" id="KW-1185">Reference proteome</keyword>
<dbReference type="Proteomes" id="UP000198211">
    <property type="component" value="Unassembled WGS sequence"/>
</dbReference>
<dbReference type="AlphaFoldDB" id="A0A225WU93"/>
<comment type="caution">
    <text evidence="1">The sequence shown here is derived from an EMBL/GenBank/DDBJ whole genome shotgun (WGS) entry which is preliminary data.</text>
</comment>
<proteinExistence type="predicted"/>
<evidence type="ECO:0000313" key="1">
    <source>
        <dbReference type="EMBL" id="OWZ21183.1"/>
    </source>
</evidence>
<gene>
    <name evidence="1" type="ORF">PHMEG_0004300</name>
</gene>
<dbReference type="EMBL" id="NBNE01000249">
    <property type="protein sequence ID" value="OWZ21183.1"/>
    <property type="molecule type" value="Genomic_DNA"/>
</dbReference>
<name>A0A225WU93_9STRA</name>